<dbReference type="InterPro" id="IPR014001">
    <property type="entry name" value="Helicase_ATP-bd"/>
</dbReference>
<keyword evidence="10 12" id="KW-0413">Isomerase</keyword>
<keyword evidence="4 12" id="KW-0547">Nucleotide-binding</keyword>
<feature type="binding site" evidence="12">
    <location>
        <position position="462"/>
    </location>
    <ligand>
        <name>Zn(2+)</name>
        <dbReference type="ChEBI" id="CHEBI:29105"/>
        <label>2</label>
    </ligand>
</feature>
<dbReference type="SMART" id="SM00487">
    <property type="entry name" value="DEXDc"/>
    <property type="match status" value="1"/>
</dbReference>
<dbReference type="PANTHER" id="PTHR30580">
    <property type="entry name" value="PRIMOSOMAL PROTEIN N"/>
    <property type="match status" value="1"/>
</dbReference>
<dbReference type="GO" id="GO:1990077">
    <property type="term" value="C:primosome complex"/>
    <property type="evidence" value="ECO:0007669"/>
    <property type="project" value="UniProtKB-UniRule"/>
</dbReference>
<dbReference type="SUPFAM" id="SSF52540">
    <property type="entry name" value="P-loop containing nucleoside triphosphate hydrolases"/>
    <property type="match status" value="2"/>
</dbReference>
<comment type="caution">
    <text evidence="15">The sequence shown here is derived from an EMBL/GenBank/DDBJ whole genome shotgun (WGS) entry which is preliminary data.</text>
</comment>
<evidence type="ECO:0000313" key="16">
    <source>
        <dbReference type="Proteomes" id="UP000031465"/>
    </source>
</evidence>
<dbReference type="NCBIfam" id="TIGR00595">
    <property type="entry name" value="priA"/>
    <property type="match status" value="1"/>
</dbReference>
<feature type="binding site" evidence="12">
    <location>
        <position position="459"/>
    </location>
    <ligand>
        <name>Zn(2+)</name>
        <dbReference type="ChEBI" id="CHEBI:29105"/>
        <label>2</label>
    </ligand>
</feature>
<evidence type="ECO:0000256" key="1">
    <source>
        <dbReference type="ARBA" id="ARBA00022515"/>
    </source>
</evidence>
<dbReference type="GO" id="GO:0005524">
    <property type="term" value="F:ATP binding"/>
    <property type="evidence" value="ECO:0007669"/>
    <property type="project" value="UniProtKB-UniRule"/>
</dbReference>
<dbReference type="GO" id="GO:0006270">
    <property type="term" value="P:DNA replication initiation"/>
    <property type="evidence" value="ECO:0007669"/>
    <property type="project" value="TreeGrafter"/>
</dbReference>
<keyword evidence="6 12" id="KW-0347">Helicase</keyword>
<dbReference type="GO" id="GO:0016887">
    <property type="term" value="F:ATP hydrolysis activity"/>
    <property type="evidence" value="ECO:0007669"/>
    <property type="project" value="RHEA"/>
</dbReference>
<organism evidence="15 16">
    <name type="scientific">Candidatus Protochlamydia amoebophila</name>
    <dbReference type="NCBI Taxonomy" id="362787"/>
    <lineage>
        <taxon>Bacteria</taxon>
        <taxon>Pseudomonadati</taxon>
        <taxon>Chlamydiota</taxon>
        <taxon>Chlamydiia</taxon>
        <taxon>Parachlamydiales</taxon>
        <taxon>Parachlamydiaceae</taxon>
        <taxon>Candidatus Protochlamydia</taxon>
    </lineage>
</organism>
<dbReference type="PROSITE" id="PS51194">
    <property type="entry name" value="HELICASE_CTER"/>
    <property type="match status" value="1"/>
</dbReference>
<keyword evidence="7 12" id="KW-0862">Zinc</keyword>
<dbReference type="Proteomes" id="UP000031465">
    <property type="component" value="Unassembled WGS sequence"/>
</dbReference>
<dbReference type="FunFam" id="3.40.50.300:FF:000489">
    <property type="entry name" value="Primosome assembly protein PriA"/>
    <property type="match status" value="1"/>
</dbReference>
<keyword evidence="5 12" id="KW-0378">Hydrolase</keyword>
<dbReference type="GO" id="GO:0006310">
    <property type="term" value="P:DNA recombination"/>
    <property type="evidence" value="ECO:0007669"/>
    <property type="project" value="InterPro"/>
</dbReference>
<feature type="binding site" evidence="12">
    <location>
        <position position="480"/>
    </location>
    <ligand>
        <name>Zn(2+)</name>
        <dbReference type="ChEBI" id="CHEBI:29105"/>
        <label>2</label>
    </ligand>
</feature>
<feature type="binding site" evidence="12">
    <location>
        <position position="477"/>
    </location>
    <ligand>
        <name>Zn(2+)</name>
        <dbReference type="ChEBI" id="CHEBI:29105"/>
        <label>2</label>
    </ligand>
</feature>
<name>A0A0C1JIZ7_9BACT</name>
<evidence type="ECO:0000256" key="10">
    <source>
        <dbReference type="ARBA" id="ARBA00023235"/>
    </source>
</evidence>
<dbReference type="CDD" id="cd17929">
    <property type="entry name" value="DEXHc_priA"/>
    <property type="match status" value="1"/>
</dbReference>
<keyword evidence="8 12" id="KW-0067">ATP-binding</keyword>
<evidence type="ECO:0000256" key="2">
    <source>
        <dbReference type="ARBA" id="ARBA00022705"/>
    </source>
</evidence>
<sequence length="745" mass="83951">MKPFAAIASVILDISIDKTLDYGIVPSQLEAAQKGSRVEVPVRGHSRTGYIVEIKSDSNFKNIKPITRLLSETPLVPEELFKLALWVAKYYCAPLRDIFRIILPPSIRKGMKEKEQLFVVRGKSKEILRQVCVDIREKKPAQASVLEVMLQVKNGILLSKLLEESKSSRSSVLSLAKQQLLSVETIKIDRSPLVDEDYFMTKPKILNEDQAVALNKIDASLNAKIFQTHLIHGVTGSGKTEIYLQAIEKALKLEKGTIMLVPEISLTAQTIQRFRSRFAEKIAILHHRLSEGERRDEWHKIREGRAKIIVGARSAIFSPVVNLGLIIVDEEHEQSYKQNEMSPCYQARDVAVMRGKLAQATVVLGSATPSLESYYNALNGKYALSVLHKRADVATLPDVTIVDMRKEFERAKTLTSFSEVLLSGIERRQKQGEQVILFLNRRGYHTTLLCQDCSHIVKCTHCEIPLTFHLGDNHLSCHLCGYQISPPPKECPSCRGTKHLKFRGAGTEHVEKALHAIFPQIRTMRIDADTTKHKGSHQKLLRDFGTGKADVLIGTQMIAKGLHFPEVTLVGVLNSDAGLNIPDFRASETIFQLITQVAGRSGRGVTKGEVIIQTSMPENSTIQHAAKQDYAGFYEEEIAVREMFHYPPFSHLAKLTFSGKQPDQTYEIAQKFRELLIFQLPQHYEFNPVIPCGYAKIKDLYRYQFLLRGPSMIPLNLVLENLMQKFSIPKGIKLFVDINPSSTFF</sequence>
<evidence type="ECO:0000256" key="9">
    <source>
        <dbReference type="ARBA" id="ARBA00023125"/>
    </source>
</evidence>
<dbReference type="SMART" id="SM00490">
    <property type="entry name" value="HELICc"/>
    <property type="match status" value="1"/>
</dbReference>
<comment type="subunit">
    <text evidence="12">Component of the replication restart primosome.</text>
</comment>
<dbReference type="GO" id="GO:0008270">
    <property type="term" value="F:zinc ion binding"/>
    <property type="evidence" value="ECO:0007669"/>
    <property type="project" value="UniProtKB-UniRule"/>
</dbReference>
<feature type="domain" description="Helicase C-terminal" evidence="14">
    <location>
        <begin position="483"/>
        <end position="646"/>
    </location>
</feature>
<evidence type="ECO:0000256" key="4">
    <source>
        <dbReference type="ARBA" id="ARBA00022741"/>
    </source>
</evidence>
<dbReference type="InterPro" id="IPR041222">
    <property type="entry name" value="PriA_3primeBD"/>
</dbReference>
<dbReference type="InterPro" id="IPR041236">
    <property type="entry name" value="PriA_C"/>
</dbReference>
<evidence type="ECO:0000256" key="7">
    <source>
        <dbReference type="ARBA" id="ARBA00022833"/>
    </source>
</evidence>
<keyword evidence="2 12" id="KW-0235">DNA replication</keyword>
<gene>
    <name evidence="12 15" type="primary">priA</name>
    <name evidence="15" type="ORF">DB44_DV00040</name>
</gene>
<dbReference type="RefSeq" id="WP_039359433.1">
    <property type="nucleotide sequence ID" value="NZ_JSAN01000094.1"/>
</dbReference>
<dbReference type="Gene3D" id="3.40.50.300">
    <property type="entry name" value="P-loop containing nucleotide triphosphate hydrolases"/>
    <property type="match status" value="2"/>
</dbReference>
<dbReference type="InterPro" id="IPR005259">
    <property type="entry name" value="PriA"/>
</dbReference>
<comment type="similarity">
    <text evidence="12">Belongs to the helicase family. PriA subfamily.</text>
</comment>
<feature type="binding site" evidence="12">
    <location>
        <position position="453"/>
    </location>
    <ligand>
        <name>Zn(2+)</name>
        <dbReference type="ChEBI" id="CHEBI:29105"/>
        <label>1</label>
    </ligand>
</feature>
<evidence type="ECO:0000256" key="12">
    <source>
        <dbReference type="HAMAP-Rule" id="MF_00983"/>
    </source>
</evidence>
<dbReference type="Pfam" id="PF00270">
    <property type="entry name" value="DEAD"/>
    <property type="match status" value="1"/>
</dbReference>
<evidence type="ECO:0000313" key="15">
    <source>
        <dbReference type="EMBL" id="KIC71350.1"/>
    </source>
</evidence>
<dbReference type="Pfam" id="PF18319">
    <property type="entry name" value="Zn_ribbon_PriA"/>
    <property type="match status" value="1"/>
</dbReference>
<feature type="binding site" evidence="12">
    <location>
        <position position="491"/>
    </location>
    <ligand>
        <name>Zn(2+)</name>
        <dbReference type="ChEBI" id="CHEBI:29105"/>
        <label>1</label>
    </ligand>
</feature>
<dbReference type="AlphaFoldDB" id="A0A0C1JIZ7"/>
<dbReference type="CDD" id="cd18804">
    <property type="entry name" value="SF2_C_priA"/>
    <property type="match status" value="1"/>
</dbReference>
<dbReference type="HAMAP" id="MF_00983">
    <property type="entry name" value="PriA"/>
    <property type="match status" value="1"/>
</dbReference>
<dbReference type="Gene3D" id="3.40.1440.60">
    <property type="entry name" value="PriA, 3(prime) DNA-binding domain"/>
    <property type="match status" value="1"/>
</dbReference>
<dbReference type="GO" id="GO:0003677">
    <property type="term" value="F:DNA binding"/>
    <property type="evidence" value="ECO:0007669"/>
    <property type="project" value="UniProtKB-UniRule"/>
</dbReference>
<accession>A0A0C1JIZ7</accession>
<dbReference type="PROSITE" id="PS51192">
    <property type="entry name" value="HELICASE_ATP_BIND_1"/>
    <property type="match status" value="1"/>
</dbReference>
<dbReference type="EMBL" id="JSAN01000094">
    <property type="protein sequence ID" value="KIC71350.1"/>
    <property type="molecule type" value="Genomic_DNA"/>
</dbReference>
<keyword evidence="3 12" id="KW-0479">Metal-binding</keyword>
<feature type="domain" description="Helicase ATP-binding" evidence="13">
    <location>
        <begin position="220"/>
        <end position="387"/>
    </location>
</feature>
<proteinExistence type="inferred from homology"/>
<dbReference type="GO" id="GO:0006302">
    <property type="term" value="P:double-strand break repair"/>
    <property type="evidence" value="ECO:0007669"/>
    <property type="project" value="InterPro"/>
</dbReference>
<dbReference type="InterPro" id="IPR011545">
    <property type="entry name" value="DEAD/DEAH_box_helicase_dom"/>
</dbReference>
<dbReference type="InterPro" id="IPR001650">
    <property type="entry name" value="Helicase_C-like"/>
</dbReference>
<dbReference type="EC" id="5.6.2.4" evidence="12"/>
<protein>
    <recommendedName>
        <fullName evidence="12">Replication restart protein PriA</fullName>
    </recommendedName>
    <alternativeName>
        <fullName evidence="12">ATP-dependent DNA helicase PriA</fullName>
        <ecNumber evidence="12">5.6.2.4</ecNumber>
    </alternativeName>
    <alternativeName>
        <fullName evidence="12">DNA 3'-5' helicase PriA</fullName>
    </alternativeName>
</protein>
<evidence type="ECO:0000256" key="5">
    <source>
        <dbReference type="ARBA" id="ARBA00022801"/>
    </source>
</evidence>
<evidence type="ECO:0000256" key="8">
    <source>
        <dbReference type="ARBA" id="ARBA00022840"/>
    </source>
</evidence>
<evidence type="ECO:0000256" key="11">
    <source>
        <dbReference type="ARBA" id="ARBA00048988"/>
    </source>
</evidence>
<dbReference type="NCBIfam" id="NF004066">
    <property type="entry name" value="PRK05580.1-3"/>
    <property type="match status" value="1"/>
</dbReference>
<dbReference type="Pfam" id="PF00271">
    <property type="entry name" value="Helicase_C"/>
    <property type="match status" value="1"/>
</dbReference>
<comment type="catalytic activity">
    <reaction evidence="12">
        <text>Couples ATP hydrolysis with the unwinding of duplex DNA by translocating in the 3'-5' direction.</text>
        <dbReference type="EC" id="5.6.2.4"/>
    </reaction>
</comment>
<evidence type="ECO:0000256" key="6">
    <source>
        <dbReference type="ARBA" id="ARBA00022806"/>
    </source>
</evidence>
<comment type="cofactor">
    <cofactor evidence="12">
        <name>Zn(2+)</name>
        <dbReference type="ChEBI" id="CHEBI:29105"/>
    </cofactor>
    <text evidence="12">Binds 2 zinc ions per subunit.</text>
</comment>
<dbReference type="Pfam" id="PF18074">
    <property type="entry name" value="PriA_C"/>
    <property type="match status" value="1"/>
</dbReference>
<dbReference type="PATRIC" id="fig|362787.3.peg.1505"/>
<feature type="binding site" evidence="12">
    <location>
        <position position="450"/>
    </location>
    <ligand>
        <name>Zn(2+)</name>
        <dbReference type="ChEBI" id="CHEBI:29105"/>
        <label>1</label>
    </ligand>
</feature>
<evidence type="ECO:0000259" key="13">
    <source>
        <dbReference type="PROSITE" id="PS51192"/>
    </source>
</evidence>
<dbReference type="GO" id="GO:0043138">
    <property type="term" value="F:3'-5' DNA helicase activity"/>
    <property type="evidence" value="ECO:0007669"/>
    <property type="project" value="UniProtKB-EC"/>
</dbReference>
<dbReference type="PANTHER" id="PTHR30580:SF0">
    <property type="entry name" value="PRIMOSOMAL PROTEIN N"/>
    <property type="match status" value="1"/>
</dbReference>
<dbReference type="Pfam" id="PF17764">
    <property type="entry name" value="PriA_3primeBD"/>
    <property type="match status" value="1"/>
</dbReference>
<comment type="catalytic activity">
    <reaction evidence="11 12">
        <text>ATP + H2O = ADP + phosphate + H(+)</text>
        <dbReference type="Rhea" id="RHEA:13065"/>
        <dbReference type="ChEBI" id="CHEBI:15377"/>
        <dbReference type="ChEBI" id="CHEBI:15378"/>
        <dbReference type="ChEBI" id="CHEBI:30616"/>
        <dbReference type="ChEBI" id="CHEBI:43474"/>
        <dbReference type="ChEBI" id="CHEBI:456216"/>
        <dbReference type="EC" id="5.6.2.4"/>
    </reaction>
</comment>
<keyword evidence="1 12" id="KW-0639">Primosome</keyword>
<keyword evidence="9 12" id="KW-0238">DNA-binding</keyword>
<dbReference type="GO" id="GO:0006269">
    <property type="term" value="P:DNA replication, synthesis of primer"/>
    <property type="evidence" value="ECO:0007669"/>
    <property type="project" value="UniProtKB-KW"/>
</dbReference>
<reference evidence="15 16" key="1">
    <citation type="journal article" date="2014" name="Mol. Biol. Evol.">
        <title>Massive expansion of Ubiquitination-related gene families within the Chlamydiae.</title>
        <authorList>
            <person name="Domman D."/>
            <person name="Collingro A."/>
            <person name="Lagkouvardos I."/>
            <person name="Gehre L."/>
            <person name="Weinmaier T."/>
            <person name="Rattei T."/>
            <person name="Subtil A."/>
            <person name="Horn M."/>
        </authorList>
    </citation>
    <scope>NUCLEOTIDE SEQUENCE [LARGE SCALE GENOMIC DNA]</scope>
    <source>
        <strain evidence="15 16">EI2</strain>
    </source>
</reference>
<feature type="binding site" evidence="12">
    <location>
        <position position="494"/>
    </location>
    <ligand>
        <name>Zn(2+)</name>
        <dbReference type="ChEBI" id="CHEBI:29105"/>
        <label>1</label>
    </ligand>
</feature>
<evidence type="ECO:0000259" key="14">
    <source>
        <dbReference type="PROSITE" id="PS51194"/>
    </source>
</evidence>
<dbReference type="InterPro" id="IPR027417">
    <property type="entry name" value="P-loop_NTPase"/>
</dbReference>
<evidence type="ECO:0000256" key="3">
    <source>
        <dbReference type="ARBA" id="ARBA00022723"/>
    </source>
</evidence>
<dbReference type="InterPro" id="IPR042115">
    <property type="entry name" value="PriA_3primeBD_sf"/>
</dbReference>
<dbReference type="InterPro" id="IPR040498">
    <property type="entry name" value="PriA_CRR"/>
</dbReference>
<comment type="function">
    <text evidence="12">Initiates the restart of stalled replication forks, which reloads the replicative helicase on sites other than the origin of replication. Recognizes and binds to abandoned replication forks and remodels them to uncover a helicase loading site. Promotes assembly of the primosome at these replication forks.</text>
</comment>